<comment type="subcellular location">
    <subcellularLocation>
        <location evidence="1">Nucleus</location>
    </subcellularLocation>
</comment>
<keyword evidence="6" id="KW-1185">Reference proteome</keyword>
<dbReference type="OrthoDB" id="2083at2759"/>
<dbReference type="EMBL" id="JADFTS010000005">
    <property type="protein sequence ID" value="KAF9605285.1"/>
    <property type="molecule type" value="Genomic_DNA"/>
</dbReference>
<protein>
    <recommendedName>
        <fullName evidence="4">PPIase cyclophilin-type domain-containing protein</fullName>
    </recommendedName>
</protein>
<dbReference type="InterPro" id="IPR035542">
    <property type="entry name" value="CRIP"/>
</dbReference>
<dbReference type="GO" id="GO:0003723">
    <property type="term" value="F:RNA binding"/>
    <property type="evidence" value="ECO:0007669"/>
    <property type="project" value="UniProtKB-KW"/>
</dbReference>
<dbReference type="GO" id="GO:0003755">
    <property type="term" value="F:peptidyl-prolyl cis-trans isomerase activity"/>
    <property type="evidence" value="ECO:0007669"/>
    <property type="project" value="InterPro"/>
</dbReference>
<comment type="caution">
    <text evidence="5">The sequence shown here is derived from an EMBL/GenBank/DDBJ whole genome shotgun (WGS) entry which is preliminary data.</text>
</comment>
<evidence type="ECO:0000256" key="1">
    <source>
        <dbReference type="ARBA" id="ARBA00004123"/>
    </source>
</evidence>
<sequence length="204" mass="23014">MDLTTTSFNAEFYALAQRAGADGPVGRECRLKEFYYPLKTQVEANFSADLAARIELHYKFTTREIPIQNRDLRVRELSTGDPTGKGTGGESVHKLLFGEQSQFFEDEIRPELKHSKRGIVTMASAGKNLNASQFYITLRDNIDYLDGKQTVFGELGELIPDASPEGKPKDEMADVRLEDDWVPIEEQMGPAELEEVLGCAREYW</sequence>
<dbReference type="GO" id="GO:0005634">
    <property type="term" value="C:nucleus"/>
    <property type="evidence" value="ECO:0007669"/>
    <property type="project" value="UniProtKB-SubCell"/>
</dbReference>
<evidence type="ECO:0000259" key="4">
    <source>
        <dbReference type="PROSITE" id="PS50072"/>
    </source>
</evidence>
<evidence type="ECO:0000256" key="3">
    <source>
        <dbReference type="ARBA" id="ARBA00023242"/>
    </source>
</evidence>
<dbReference type="Gene3D" id="2.40.100.10">
    <property type="entry name" value="Cyclophilin-like"/>
    <property type="match status" value="1"/>
</dbReference>
<keyword evidence="2" id="KW-0694">RNA-binding</keyword>
<evidence type="ECO:0000256" key="2">
    <source>
        <dbReference type="ARBA" id="ARBA00022884"/>
    </source>
</evidence>
<dbReference type="AlphaFoldDB" id="A0A835HQU2"/>
<dbReference type="Pfam" id="PF00160">
    <property type="entry name" value="Pro_isomerase"/>
    <property type="match status" value="1"/>
</dbReference>
<dbReference type="InterPro" id="IPR029000">
    <property type="entry name" value="Cyclophilin-like_dom_sf"/>
</dbReference>
<dbReference type="PROSITE" id="PS50072">
    <property type="entry name" value="CSA_PPIASE_2"/>
    <property type="match status" value="1"/>
</dbReference>
<dbReference type="InterPro" id="IPR002130">
    <property type="entry name" value="Cyclophilin-type_PPIase_dom"/>
</dbReference>
<organism evidence="5 6">
    <name type="scientific">Coptis chinensis</name>
    <dbReference type="NCBI Taxonomy" id="261450"/>
    <lineage>
        <taxon>Eukaryota</taxon>
        <taxon>Viridiplantae</taxon>
        <taxon>Streptophyta</taxon>
        <taxon>Embryophyta</taxon>
        <taxon>Tracheophyta</taxon>
        <taxon>Spermatophyta</taxon>
        <taxon>Magnoliopsida</taxon>
        <taxon>Ranunculales</taxon>
        <taxon>Ranunculaceae</taxon>
        <taxon>Coptidoideae</taxon>
        <taxon>Coptis</taxon>
    </lineage>
</organism>
<dbReference type="PANTHER" id="PTHR45843">
    <property type="entry name" value="PEPTIDYL-PROLYL CIS-TRANS ISOMERASE-LIKE 4"/>
    <property type="match status" value="1"/>
</dbReference>
<dbReference type="SUPFAM" id="SSF50891">
    <property type="entry name" value="Cyclophilin-like"/>
    <property type="match status" value="1"/>
</dbReference>
<feature type="domain" description="PPIase cyclophilin-type" evidence="4">
    <location>
        <begin position="45"/>
        <end position="186"/>
    </location>
</feature>
<reference evidence="5 6" key="1">
    <citation type="submission" date="2020-10" db="EMBL/GenBank/DDBJ databases">
        <title>The Coptis chinensis genome and diversification of protoberbering-type alkaloids.</title>
        <authorList>
            <person name="Wang B."/>
            <person name="Shu S."/>
            <person name="Song C."/>
            <person name="Liu Y."/>
        </authorList>
    </citation>
    <scope>NUCLEOTIDE SEQUENCE [LARGE SCALE GENOMIC DNA]</scope>
    <source>
        <strain evidence="5">HL-2020</strain>
        <tissue evidence="5">Leaf</tissue>
    </source>
</reference>
<accession>A0A835HQU2</accession>
<name>A0A835HQU2_9MAGN</name>
<evidence type="ECO:0000313" key="5">
    <source>
        <dbReference type="EMBL" id="KAF9605285.1"/>
    </source>
</evidence>
<proteinExistence type="predicted"/>
<dbReference type="Proteomes" id="UP000631114">
    <property type="component" value="Unassembled WGS sequence"/>
</dbReference>
<gene>
    <name evidence="5" type="ORF">IFM89_015901</name>
</gene>
<dbReference type="PANTHER" id="PTHR45843:SF1">
    <property type="entry name" value="PEPTIDYL-PROLYL CIS-TRANS ISOMERASE-LIKE 4"/>
    <property type="match status" value="1"/>
</dbReference>
<keyword evidence="3" id="KW-0539">Nucleus</keyword>
<evidence type="ECO:0000313" key="6">
    <source>
        <dbReference type="Proteomes" id="UP000631114"/>
    </source>
</evidence>